<dbReference type="PANTHER" id="PTHR43107:SF22">
    <property type="entry name" value="VERY LONG-CHAIN ACYL-COA SYNTHETASE"/>
    <property type="match status" value="1"/>
</dbReference>
<dbReference type="PANTHER" id="PTHR43107">
    <property type="entry name" value="LONG-CHAIN FATTY ACID TRANSPORT PROTEIN"/>
    <property type="match status" value="1"/>
</dbReference>
<gene>
    <name evidence="10" type="ORF">ACJMK2_044236</name>
</gene>
<comment type="catalytic activity">
    <reaction evidence="5">
        <text>a very long-chain fatty acid + ATP + CoA = a very long-chain fatty acyl-CoA + AMP + diphosphate</text>
        <dbReference type="Rhea" id="RHEA:54536"/>
        <dbReference type="ChEBI" id="CHEBI:30616"/>
        <dbReference type="ChEBI" id="CHEBI:33019"/>
        <dbReference type="ChEBI" id="CHEBI:57287"/>
        <dbReference type="ChEBI" id="CHEBI:58950"/>
        <dbReference type="ChEBI" id="CHEBI:138261"/>
        <dbReference type="ChEBI" id="CHEBI:456215"/>
    </reaction>
    <physiologicalReaction direction="left-to-right" evidence="5">
        <dbReference type="Rhea" id="RHEA:54537"/>
    </physiologicalReaction>
</comment>
<dbReference type="EMBL" id="JBJQND010000009">
    <property type="protein sequence ID" value="KAL3866995.1"/>
    <property type="molecule type" value="Genomic_DNA"/>
</dbReference>
<feature type="domain" description="AMP-binding enzyme C-terminal" evidence="9">
    <location>
        <begin position="501"/>
        <end position="580"/>
    </location>
</feature>
<dbReference type="SUPFAM" id="SSF56801">
    <property type="entry name" value="Acetyl-CoA synthetase-like"/>
    <property type="match status" value="1"/>
</dbReference>
<keyword evidence="3" id="KW-0443">Lipid metabolism</keyword>
<evidence type="ECO:0000259" key="9">
    <source>
        <dbReference type="Pfam" id="PF13193"/>
    </source>
</evidence>
<evidence type="ECO:0000313" key="11">
    <source>
        <dbReference type="Proteomes" id="UP001634394"/>
    </source>
</evidence>
<dbReference type="Gene3D" id="3.40.50.12780">
    <property type="entry name" value="N-terminal domain of ligase-like"/>
    <property type="match status" value="1"/>
</dbReference>
<evidence type="ECO:0000256" key="5">
    <source>
        <dbReference type="ARBA" id="ARBA00036527"/>
    </source>
</evidence>
<dbReference type="EC" id="6.2.1.3" evidence="4"/>
<evidence type="ECO:0000256" key="4">
    <source>
        <dbReference type="ARBA" id="ARBA00026121"/>
    </source>
</evidence>
<evidence type="ECO:0000256" key="3">
    <source>
        <dbReference type="ARBA" id="ARBA00022832"/>
    </source>
</evidence>
<organism evidence="10 11">
    <name type="scientific">Sinanodonta woodiana</name>
    <name type="common">Chinese pond mussel</name>
    <name type="synonym">Anodonta woodiana</name>
    <dbReference type="NCBI Taxonomy" id="1069815"/>
    <lineage>
        <taxon>Eukaryota</taxon>
        <taxon>Metazoa</taxon>
        <taxon>Spiralia</taxon>
        <taxon>Lophotrochozoa</taxon>
        <taxon>Mollusca</taxon>
        <taxon>Bivalvia</taxon>
        <taxon>Autobranchia</taxon>
        <taxon>Heteroconchia</taxon>
        <taxon>Palaeoheterodonta</taxon>
        <taxon>Unionida</taxon>
        <taxon>Unionoidea</taxon>
        <taxon>Unionidae</taxon>
        <taxon>Unioninae</taxon>
        <taxon>Sinanodonta</taxon>
    </lineage>
</organism>
<name>A0ABD3W313_SINWO</name>
<dbReference type="AlphaFoldDB" id="A0ABD3W313"/>
<keyword evidence="3" id="KW-0276">Fatty acid metabolism</keyword>
<protein>
    <recommendedName>
        <fullName evidence="4">long-chain-fatty-acid--CoA ligase</fullName>
        <ecNumber evidence="4">6.2.1.3</ecNumber>
    </recommendedName>
    <alternativeName>
        <fullName evidence="6">Long-chain-fatty-acid--CoA ligase</fullName>
    </alternativeName>
</protein>
<keyword evidence="11" id="KW-1185">Reference proteome</keyword>
<evidence type="ECO:0000313" key="10">
    <source>
        <dbReference type="EMBL" id="KAL3866995.1"/>
    </source>
</evidence>
<sequence>MMPPRNKVLLGTAGLAGTTVLAWRTLFPWIGDDIHFLRQTKKARDITDKLIANGKMIIDVFEEDVTRTPRKPFIIFEERIYTYELVNEQANRVASLASQWRLTVGDTVAIMIINEPAFIWTYLGLQKLGITVAFINYNIKKAALIHSLKSCDAKVFILGKDDEIFNAVDEIREEISEIPVYVQGSDTKHSGDYQHWDELLLAALPTQVSKSAREGVHFGTTNCYIFTSGTTGLPKPVIVSQRKAFRFAELLLLSGFRQSDVVYTTSPLYHSMAGGVGIMGTITTGATMVLRRHFSARSFWEDVRKYDITYIQYVGEMLRYLVALPQHPLDGVHKVKVVMGNGLRQDIWEVFQTRFRVPKICELFGATEATTCTMNLSNRVGACGRISPILNMFDPTKKYIIQVDPITGDPVRDKDGHCKQVKRGGSGLIITDIPQALHDFKFYKGDMDINMKKVLRNVFVDGDAYFNFGDLVRLDKDYFIYFKDRLGDTYRWKGENVSTQEVANVLSGLDFIQDANVYGVHVPGTEGRAGMAALHLHENVKISDTMLEQIHKHCSDNLPSYAQPIFLRFPKEMKITGTFKQRKVEFINEGYDPSLIADPLYYRDDSRKTYLPLTHESYAYIPIKSKL</sequence>
<dbReference type="Pfam" id="PF13193">
    <property type="entry name" value="AMP-binding_C"/>
    <property type="match status" value="1"/>
</dbReference>
<dbReference type="Proteomes" id="UP001634394">
    <property type="component" value="Unassembled WGS sequence"/>
</dbReference>
<dbReference type="InterPro" id="IPR042099">
    <property type="entry name" value="ANL_N_sf"/>
</dbReference>
<evidence type="ECO:0000256" key="6">
    <source>
        <dbReference type="ARBA" id="ARBA00041297"/>
    </source>
</evidence>
<accession>A0ABD3W313</accession>
<dbReference type="Gene3D" id="3.30.300.30">
    <property type="match status" value="1"/>
</dbReference>
<dbReference type="PROSITE" id="PS00455">
    <property type="entry name" value="AMP_BINDING"/>
    <property type="match status" value="1"/>
</dbReference>
<dbReference type="InterPro" id="IPR000873">
    <property type="entry name" value="AMP-dep_synth/lig_dom"/>
</dbReference>
<reference evidence="10 11" key="1">
    <citation type="submission" date="2024-11" db="EMBL/GenBank/DDBJ databases">
        <title>Chromosome-level genome assembly of the freshwater bivalve Anodonta woodiana.</title>
        <authorList>
            <person name="Chen X."/>
        </authorList>
    </citation>
    <scope>NUCLEOTIDE SEQUENCE [LARGE SCALE GENOMIC DNA]</scope>
    <source>
        <strain evidence="10">MN2024</strain>
        <tissue evidence="10">Gills</tissue>
    </source>
</reference>
<dbReference type="FunFam" id="3.30.300.30:FF:000002">
    <property type="entry name" value="Long-chain fatty acid transport protein 1"/>
    <property type="match status" value="1"/>
</dbReference>
<feature type="domain" description="AMP-dependent synthetase/ligase" evidence="8">
    <location>
        <begin position="61"/>
        <end position="388"/>
    </location>
</feature>
<evidence type="ECO:0000256" key="2">
    <source>
        <dbReference type="ARBA" id="ARBA00022598"/>
    </source>
</evidence>
<evidence type="ECO:0000256" key="7">
    <source>
        <dbReference type="ARBA" id="ARBA00048666"/>
    </source>
</evidence>
<evidence type="ECO:0000259" key="8">
    <source>
        <dbReference type="Pfam" id="PF00501"/>
    </source>
</evidence>
<keyword evidence="2" id="KW-0436">Ligase</keyword>
<dbReference type="Pfam" id="PF00501">
    <property type="entry name" value="AMP-binding"/>
    <property type="match status" value="1"/>
</dbReference>
<dbReference type="InterPro" id="IPR020845">
    <property type="entry name" value="AMP-binding_CS"/>
</dbReference>
<dbReference type="GO" id="GO:0004467">
    <property type="term" value="F:long-chain fatty acid-CoA ligase activity"/>
    <property type="evidence" value="ECO:0007669"/>
    <property type="project" value="UniProtKB-EC"/>
</dbReference>
<comment type="catalytic activity">
    <reaction evidence="7">
        <text>tetracosanoate + ATP + CoA = tetracosanoyl-CoA + AMP + diphosphate</text>
        <dbReference type="Rhea" id="RHEA:33639"/>
        <dbReference type="ChEBI" id="CHEBI:30616"/>
        <dbReference type="ChEBI" id="CHEBI:31014"/>
        <dbReference type="ChEBI" id="CHEBI:33019"/>
        <dbReference type="ChEBI" id="CHEBI:57287"/>
        <dbReference type="ChEBI" id="CHEBI:65052"/>
        <dbReference type="ChEBI" id="CHEBI:456215"/>
    </reaction>
    <physiologicalReaction direction="left-to-right" evidence="7">
        <dbReference type="Rhea" id="RHEA:33640"/>
    </physiologicalReaction>
</comment>
<evidence type="ECO:0000256" key="1">
    <source>
        <dbReference type="ARBA" id="ARBA00006432"/>
    </source>
</evidence>
<comment type="similarity">
    <text evidence="1">Belongs to the ATP-dependent AMP-binding enzyme family.</text>
</comment>
<dbReference type="InterPro" id="IPR025110">
    <property type="entry name" value="AMP-bd_C"/>
</dbReference>
<proteinExistence type="inferred from homology"/>
<comment type="caution">
    <text evidence="10">The sequence shown here is derived from an EMBL/GenBank/DDBJ whole genome shotgun (WGS) entry which is preliminary data.</text>
</comment>
<dbReference type="InterPro" id="IPR045851">
    <property type="entry name" value="AMP-bd_C_sf"/>
</dbReference>